<dbReference type="EMBL" id="AP025628">
    <property type="protein sequence ID" value="BDG60793.1"/>
    <property type="molecule type" value="Genomic_DNA"/>
</dbReference>
<dbReference type="PANTHER" id="PTHR38588:SF1">
    <property type="entry name" value="BLL0334 PROTEIN"/>
    <property type="match status" value="1"/>
</dbReference>
<dbReference type="RefSeq" id="WP_264841489.1">
    <property type="nucleotide sequence ID" value="NZ_AP025628.1"/>
</dbReference>
<evidence type="ECO:0000313" key="2">
    <source>
        <dbReference type="Proteomes" id="UP001163687"/>
    </source>
</evidence>
<dbReference type="InterPro" id="IPR023393">
    <property type="entry name" value="START-like_dom_sf"/>
</dbReference>
<proteinExistence type="predicted"/>
<dbReference type="Gene3D" id="3.30.530.20">
    <property type="match status" value="1"/>
</dbReference>
<organism evidence="1 2">
    <name type="scientific">Caldinitratiruptor microaerophilus</name>
    <dbReference type="NCBI Taxonomy" id="671077"/>
    <lineage>
        <taxon>Bacteria</taxon>
        <taxon>Bacillati</taxon>
        <taxon>Bacillota</taxon>
        <taxon>Clostridia</taxon>
        <taxon>Eubacteriales</taxon>
        <taxon>Symbiobacteriaceae</taxon>
        <taxon>Caldinitratiruptor</taxon>
    </lineage>
</organism>
<dbReference type="CDD" id="cd05018">
    <property type="entry name" value="CoxG"/>
    <property type="match status" value="1"/>
</dbReference>
<dbReference type="InterPro" id="IPR010419">
    <property type="entry name" value="CO_DH_gsu"/>
</dbReference>
<keyword evidence="2" id="KW-1185">Reference proteome</keyword>
<dbReference type="Pfam" id="PF06240">
    <property type="entry name" value="COXG"/>
    <property type="match status" value="1"/>
</dbReference>
<protein>
    <recommendedName>
        <fullName evidence="3">Carbon monoxide dehydrogenase subunit G</fullName>
    </recommendedName>
</protein>
<dbReference type="Proteomes" id="UP001163687">
    <property type="component" value="Chromosome"/>
</dbReference>
<name>A0AA35CLW2_9FIRM</name>
<sequence length="161" mass="17065">MYELSGDITLPASPEEIWELLNDASALARALPGCERLVRESEDLYRADLRVGLAGIKGTYRGTLRVADRKRPEWMCLEIGGNGAGGFVQVSGTIRLQPSDGGTALHYEWQIQVGGPVAMVGQRVLGGAARHLVGDFFARLEREARARAGQGGGTSGTGAVG</sequence>
<dbReference type="KEGG" id="cmic:caldi_18830"/>
<evidence type="ECO:0008006" key="3">
    <source>
        <dbReference type="Google" id="ProtNLM"/>
    </source>
</evidence>
<dbReference type="AlphaFoldDB" id="A0AA35CLW2"/>
<accession>A0AA35CLW2</accession>
<dbReference type="PANTHER" id="PTHR38588">
    <property type="entry name" value="BLL0334 PROTEIN"/>
    <property type="match status" value="1"/>
</dbReference>
<evidence type="ECO:0000313" key="1">
    <source>
        <dbReference type="EMBL" id="BDG60793.1"/>
    </source>
</evidence>
<gene>
    <name evidence="1" type="ORF">caldi_18830</name>
</gene>
<dbReference type="SUPFAM" id="SSF55961">
    <property type="entry name" value="Bet v1-like"/>
    <property type="match status" value="1"/>
</dbReference>
<reference evidence="1" key="1">
    <citation type="submission" date="2022-03" db="EMBL/GenBank/DDBJ databases">
        <title>Complete genome sequence of Caldinitratiruptor microaerophilus.</title>
        <authorList>
            <person name="Mukaiyama R."/>
            <person name="Nishiyama T."/>
            <person name="Ueda K."/>
        </authorList>
    </citation>
    <scope>NUCLEOTIDE SEQUENCE</scope>
    <source>
        <strain evidence="1">JCM 16183</strain>
    </source>
</reference>